<feature type="region of interest" description="Disordered" evidence="1">
    <location>
        <begin position="138"/>
        <end position="169"/>
    </location>
</feature>
<dbReference type="Proteomes" id="UP001161757">
    <property type="component" value="Unassembled WGS sequence"/>
</dbReference>
<feature type="domain" description="Nucleolar 27S pre-rRNA processing Urb2/Npa2 C-terminal" evidence="2">
    <location>
        <begin position="1263"/>
        <end position="1535"/>
    </location>
</feature>
<dbReference type="GO" id="GO:0005730">
    <property type="term" value="C:nucleolus"/>
    <property type="evidence" value="ECO:0007669"/>
    <property type="project" value="TreeGrafter"/>
</dbReference>
<feature type="compositionally biased region" description="Basic and acidic residues" evidence="1">
    <location>
        <begin position="138"/>
        <end position="152"/>
    </location>
</feature>
<evidence type="ECO:0000313" key="4">
    <source>
        <dbReference type="Proteomes" id="UP001161757"/>
    </source>
</evidence>
<feature type="region of interest" description="Disordered" evidence="1">
    <location>
        <begin position="1429"/>
        <end position="1448"/>
    </location>
</feature>
<comment type="caution">
    <text evidence="3">The sequence shown here is derived from an EMBL/GenBank/DDBJ whole genome shotgun (WGS) entry which is preliminary data.</text>
</comment>
<accession>A0AAN6F155</accession>
<organism evidence="3 4">
    <name type="scientific">Exophiala dermatitidis</name>
    <name type="common">Black yeast-like fungus</name>
    <name type="synonym">Wangiella dermatitidis</name>
    <dbReference type="NCBI Taxonomy" id="5970"/>
    <lineage>
        <taxon>Eukaryota</taxon>
        <taxon>Fungi</taxon>
        <taxon>Dikarya</taxon>
        <taxon>Ascomycota</taxon>
        <taxon>Pezizomycotina</taxon>
        <taxon>Eurotiomycetes</taxon>
        <taxon>Chaetothyriomycetidae</taxon>
        <taxon>Chaetothyriales</taxon>
        <taxon>Herpotrichiellaceae</taxon>
        <taxon>Exophiala</taxon>
    </lineage>
</organism>
<name>A0AAN6F155_EXODE</name>
<dbReference type="PANTHER" id="PTHR15682:SF2">
    <property type="entry name" value="UNHEALTHY RIBOSOME BIOGENESIS PROTEIN 2 HOMOLOG"/>
    <property type="match status" value="1"/>
</dbReference>
<protein>
    <recommendedName>
        <fullName evidence="2">Nucleolar 27S pre-rRNA processing Urb2/Npa2 C-terminal domain-containing protein</fullName>
    </recommendedName>
</protein>
<dbReference type="GO" id="GO:0042254">
    <property type="term" value="P:ribosome biogenesis"/>
    <property type="evidence" value="ECO:0007669"/>
    <property type="project" value="TreeGrafter"/>
</dbReference>
<sequence length="1536" mass="170590">MAPQSFEATIAGLDRASGPPEKILQQAAQILGLDLAENLTTSSKEVRFKTTARSPGFKEQWLLRWLLKNLNASDAKGEGSKSERFLLLPQFWSLLLGLTCRIADEACLEILLERKFFPILDESVRFCLSSVGADADVRRPMDGEDDSREPPTKRRRLSPPVSAQPDEKPSQHANLVWVMLQAACRCVDLLASPSMLQRGKTAPKWTAPWNDQASLLGGLLQAVAMLASKLSEGEHEQQGTLSQVLDTVLSFWQGDSAATRAQSDDPNRAFVLHCLEPTLVLLDLLKGPNISETLFNPALKALERLIALHLVFPFRAMFNERYAKKWRNVKDTLLYEHLENVLKGFKERVMVVSDKDAESNKLQNLSWVILDIAARSIPASDLRKRQQEQPWLDSLFICLVHVLWPRIPQITSTGVVQKEISTALALRDRESWVAPMENLIDVALAVKLRISLSVSGYILSAIFASDEETCPWSLLAKIVRLDVNVLIPSIGLSNSDQLLKQVLERIESDTVSTELYGLIRDDIVLALLRAFARARNLDGFVTIWQQGLGDAIRVRYTTKYDSDTIPAVLVWDDDDIFDEFKSLALVHAPPKMGQRLLGELVDELRSISQVVGSTADVFAKLAIFSALLEQSDTQEASFSLDNDQLVGLLEVVADMLPKKSDYQAQRWRLWRLVRLLLPHVDIDGVPYLEELVTSRYSFMSLHDLQSSARPDESRKRAAAFLECLECFTLLLELAIRTPALRKNMEVELNQLAELLLLTQTGTPSSSLAIWNGRSYDCTSRGTLVSACIGRLLQRPEIFSTCPTALKSLMDKSFELVTKSAVSGDAVNDAGPNLKALLKSVLKDEEVINDPILRETLLQHVTEILNSIGNKPDQLLLQSLPIEALKKSQLRKVATAAVQRLTDESRDTTIEGLAEDMNLLIRCDSVSPKTAIDYKDWRQWIGICDKLSKNNEFGTSSSSWPVVNMISHILNRVWTQAVASQDVTVLSDMVSWIKKTLGVATDENEGDAQINFLALEFLFGHSCQAGSALDNLKVISSRKFEKLQKSFLSVLKARLDRILHDQDQQTGTGTTTLFHLKLVISAARQVRSLENDEELCKAIRTVRAMLGDASNPPKGTSAAKEDWRTRAALQSECMKLLPPSEVHLNGKEEVDVDVALQKLASSENTVNNTDLLQLVTAADNLVVQAGPTAWSAMIDSFYQKQSKSKHQGSFQLVRPIVIASVIAHTTTHDILQNPQLATTLADLACMRNLVNNPNSPTSLEELCLCLDNARTVLESHPLIINQATLDNLLANICTIASSAADDYIVTPTTGNSEVAKVSPHPSDIYNRLCAVVGAILARHRRRISDRYHLLLPVLQTLLRCLFWPGLNALHDNHNPNTNSSTAVSVSVSAFGTRRLPNWMRTSQDPLSPSSAEHFSRLLSSICNPTVSAARSSKKRGHGQGHGGHNDLNLNLNDETKRARLLAGQHMQYLVMEYARCTLDGLIVSSVKEKLMPGMYSVMGAMERDLLRALNAALDPSGRAIFKGLYDDWTRYGKWDKS</sequence>
<dbReference type="PANTHER" id="PTHR15682">
    <property type="entry name" value="UNHEALTHY RIBOSOME BIOGENESIS PROTEIN 2 HOMOLOG"/>
    <property type="match status" value="1"/>
</dbReference>
<dbReference type="InterPro" id="IPR052609">
    <property type="entry name" value="Ribosome_Biogenesis_Reg"/>
</dbReference>
<evidence type="ECO:0000256" key="1">
    <source>
        <dbReference type="SAM" id="MobiDB-lite"/>
    </source>
</evidence>
<evidence type="ECO:0000313" key="3">
    <source>
        <dbReference type="EMBL" id="KAJ8993700.1"/>
    </source>
</evidence>
<evidence type="ECO:0000259" key="2">
    <source>
        <dbReference type="Pfam" id="PF10441"/>
    </source>
</evidence>
<proteinExistence type="predicted"/>
<dbReference type="Pfam" id="PF10441">
    <property type="entry name" value="Urb2"/>
    <property type="match status" value="1"/>
</dbReference>
<dbReference type="EMBL" id="JAJGCB010000003">
    <property type="protein sequence ID" value="KAJ8993700.1"/>
    <property type="molecule type" value="Genomic_DNA"/>
</dbReference>
<dbReference type="InterPro" id="IPR018849">
    <property type="entry name" value="Urb2/Npa2_C"/>
</dbReference>
<reference evidence="3" key="1">
    <citation type="submission" date="2023-01" db="EMBL/GenBank/DDBJ databases">
        <title>Exophiala dermititidis isolated from Cystic Fibrosis Patient.</title>
        <authorList>
            <person name="Kurbessoian T."/>
            <person name="Crocker A."/>
            <person name="Murante D."/>
            <person name="Hogan D.A."/>
            <person name="Stajich J.E."/>
        </authorList>
    </citation>
    <scope>NUCLEOTIDE SEQUENCE</scope>
    <source>
        <strain evidence="3">Ex8</strain>
    </source>
</reference>
<gene>
    <name evidence="3" type="ORF">HRR80_002207</name>
</gene>